<dbReference type="EMBL" id="CP021108">
    <property type="protein sequence ID" value="ARP82681.1"/>
    <property type="molecule type" value="Genomic_DNA"/>
</dbReference>
<dbReference type="InterPro" id="IPR041166">
    <property type="entry name" value="Rubredoxin_2"/>
</dbReference>
<proteinExistence type="inferred from homology"/>
<gene>
    <name evidence="2" type="primary">lapB</name>
    <name evidence="5" type="ORF">CAL12_18900</name>
</gene>
<keyword evidence="2" id="KW-0802">TPR repeat</keyword>
<feature type="binding site" evidence="2">
    <location>
        <position position="391"/>
    </location>
    <ligand>
        <name>Fe cation</name>
        <dbReference type="ChEBI" id="CHEBI:24875"/>
    </ligand>
</feature>
<reference evidence="5 6" key="1">
    <citation type="submission" date="2017-05" db="EMBL/GenBank/DDBJ databases">
        <title>Complete and WGS of Bordetella genogroups.</title>
        <authorList>
            <person name="Spilker T."/>
            <person name="LiPuma J."/>
        </authorList>
    </citation>
    <scope>NUCLEOTIDE SEQUENCE [LARGE SCALE GENOMIC DNA]</scope>
    <source>
        <strain evidence="5 6">AU19157</strain>
    </source>
</reference>
<comment type="subcellular location">
    <subcellularLocation>
        <location evidence="2">Cell inner membrane</location>
        <topology evidence="2">Single-pass membrane protein</topology>
        <orientation evidence="2">Cytoplasmic side</orientation>
    </subcellularLocation>
</comment>
<evidence type="ECO:0000313" key="6">
    <source>
        <dbReference type="Proteomes" id="UP000194151"/>
    </source>
</evidence>
<evidence type="ECO:0000256" key="3">
    <source>
        <dbReference type="SAM" id="Phobius"/>
    </source>
</evidence>
<feature type="transmembrane region" description="Helical" evidence="3">
    <location>
        <begin position="6"/>
        <end position="24"/>
    </location>
</feature>
<dbReference type="GO" id="GO:0009898">
    <property type="term" value="C:cytoplasmic side of plasma membrane"/>
    <property type="evidence" value="ECO:0007669"/>
    <property type="project" value="UniProtKB-UniRule"/>
</dbReference>
<evidence type="ECO:0000256" key="2">
    <source>
        <dbReference type="HAMAP-Rule" id="MF_00994"/>
    </source>
</evidence>
<dbReference type="GO" id="GO:0046890">
    <property type="term" value="P:regulation of lipid biosynthetic process"/>
    <property type="evidence" value="ECO:0007669"/>
    <property type="project" value="UniProtKB-UniRule"/>
</dbReference>
<feature type="topological domain" description="Cytoplasmic" evidence="2">
    <location>
        <begin position="23"/>
        <end position="406"/>
    </location>
</feature>
<sequence>MDFEPWWLIFVPLLFALGWLAARFDIRQMLSENRVLPDSYFRGLNFLLNEEPDRAIDAFVEVAKLDPETTELHFALGSLFRRRGEMERAIRVHQSLLNRADLPVEEREHAQHELAQDFLKAGMLDRAEAGFKQLRDTRYSLQALRSLIRIYESEHDWPRAIDAVKTLRGLVDEPVPQLVHYHCEMAQQAMALQPPNLDAAQAALDAADHAASIVTEASSPSKGSLVRIAMLRARLAALEGDAKRERLHLESILTDEPEYSGLVAEALLNSYQANHDAASALDLLQKQYDQFPSLDLFNVVFRELRAQRGAAPAWAFARSALRHHPSLLGLDRLLEAELAAPGGDGEVSPVPGADLSLLRSLIHKHTQRLDRYACRSCGFQARRYYWQCPGCNAWETYAPRRLEELE</sequence>
<comment type="similarity">
    <text evidence="2">Belongs to the LapB family.</text>
</comment>
<dbReference type="RefSeq" id="WP_086066040.1">
    <property type="nucleotide sequence ID" value="NZ_CP021108.1"/>
</dbReference>
<accession>A0A1W6YNT5</accession>
<dbReference type="OrthoDB" id="507476at2"/>
<name>A0A1W6YNT5_9BORD</name>
<dbReference type="HAMAP" id="MF_00994">
    <property type="entry name" value="LPS_assembly_LapB"/>
    <property type="match status" value="1"/>
</dbReference>
<keyword evidence="2 3" id="KW-1133">Transmembrane helix</keyword>
<feature type="domain" description="LapB rubredoxin metal binding" evidence="4">
    <location>
        <begin position="372"/>
        <end position="396"/>
    </location>
</feature>
<keyword evidence="2" id="KW-0408">Iron</keyword>
<evidence type="ECO:0000256" key="1">
    <source>
        <dbReference type="ARBA" id="ARBA00022723"/>
    </source>
</evidence>
<dbReference type="Gene3D" id="1.25.40.10">
    <property type="entry name" value="Tetratricopeptide repeat domain"/>
    <property type="match status" value="1"/>
</dbReference>
<dbReference type="GO" id="GO:0008653">
    <property type="term" value="P:lipopolysaccharide metabolic process"/>
    <property type="evidence" value="ECO:0007669"/>
    <property type="project" value="InterPro"/>
</dbReference>
<evidence type="ECO:0000313" key="5">
    <source>
        <dbReference type="EMBL" id="ARP82681.1"/>
    </source>
</evidence>
<feature type="binding site" evidence="2">
    <location>
        <position position="388"/>
    </location>
    <ligand>
        <name>Fe cation</name>
        <dbReference type="ChEBI" id="CHEBI:24875"/>
    </ligand>
</feature>
<dbReference type="SUPFAM" id="SSF48452">
    <property type="entry name" value="TPR-like"/>
    <property type="match status" value="1"/>
</dbReference>
<keyword evidence="6" id="KW-1185">Reference proteome</keyword>
<protein>
    <recommendedName>
        <fullName evidence="2">Lipopolysaccharide assembly protein B</fullName>
    </recommendedName>
</protein>
<feature type="binding site" evidence="2">
    <location>
        <position position="377"/>
    </location>
    <ligand>
        <name>Fe cation</name>
        <dbReference type="ChEBI" id="CHEBI:24875"/>
    </ligand>
</feature>
<keyword evidence="1 2" id="KW-0479">Metal-binding</keyword>
<dbReference type="STRING" id="1416806.CAL12_18900"/>
<dbReference type="GO" id="GO:0005506">
    <property type="term" value="F:iron ion binding"/>
    <property type="evidence" value="ECO:0007669"/>
    <property type="project" value="UniProtKB-UniRule"/>
</dbReference>
<keyword evidence="2" id="KW-0997">Cell inner membrane</keyword>
<dbReference type="InterPro" id="IPR019734">
    <property type="entry name" value="TPR_rpt"/>
</dbReference>
<keyword evidence="2 3" id="KW-0472">Membrane</keyword>
<dbReference type="Pfam" id="PF18073">
    <property type="entry name" value="Zn_ribbon_LapB"/>
    <property type="match status" value="1"/>
</dbReference>
<keyword evidence="2" id="KW-0677">Repeat</keyword>
<keyword evidence="2" id="KW-1003">Cell membrane</keyword>
<feature type="binding site" evidence="2">
    <location>
        <position position="374"/>
    </location>
    <ligand>
        <name>Fe cation</name>
        <dbReference type="ChEBI" id="CHEBI:24875"/>
    </ligand>
</feature>
<keyword evidence="2 3" id="KW-0812">Transmembrane</keyword>
<comment type="function">
    <text evidence="2">Modulates cellular lipopolysaccharide (LPS) levels by regulating LpxC, which is involved in lipid A biosynthesis. May act by modulating the proteolytic activity of FtsH towards LpxC. May also coordinate assembly of proteins involved in LPS synthesis at the plasma membrane.</text>
</comment>
<dbReference type="InterPro" id="IPR011990">
    <property type="entry name" value="TPR-like_helical_dom_sf"/>
</dbReference>
<dbReference type="Proteomes" id="UP000194151">
    <property type="component" value="Chromosome"/>
</dbReference>
<dbReference type="KEGG" id="bgv:CAL12_18900"/>
<dbReference type="InterPro" id="IPR030865">
    <property type="entry name" value="LapB"/>
</dbReference>
<dbReference type="Pfam" id="PF13176">
    <property type="entry name" value="TPR_7"/>
    <property type="match status" value="1"/>
</dbReference>
<dbReference type="AlphaFoldDB" id="A0A1W6YNT5"/>
<evidence type="ECO:0000259" key="4">
    <source>
        <dbReference type="Pfam" id="PF18073"/>
    </source>
</evidence>
<dbReference type="NCBIfam" id="NF008755">
    <property type="entry name" value="PRK11788.1-3"/>
    <property type="match status" value="1"/>
</dbReference>
<organism evidence="5 6">
    <name type="scientific">Bordetella genomosp. 8</name>
    <dbReference type="NCBI Taxonomy" id="1416806"/>
    <lineage>
        <taxon>Bacteria</taxon>
        <taxon>Pseudomonadati</taxon>
        <taxon>Pseudomonadota</taxon>
        <taxon>Betaproteobacteria</taxon>
        <taxon>Burkholderiales</taxon>
        <taxon>Alcaligenaceae</taxon>
        <taxon>Bordetella</taxon>
    </lineage>
</organism>